<dbReference type="Proteomes" id="UP000060787">
    <property type="component" value="Chromosome"/>
</dbReference>
<proteinExistence type="predicted"/>
<accession>A0A0S2FCS9</accession>
<organism evidence="1 2">
    <name type="scientific">Lysobacter antibioticus</name>
    <dbReference type="NCBI Taxonomy" id="84531"/>
    <lineage>
        <taxon>Bacteria</taxon>
        <taxon>Pseudomonadati</taxon>
        <taxon>Pseudomonadota</taxon>
        <taxon>Gammaproteobacteria</taxon>
        <taxon>Lysobacterales</taxon>
        <taxon>Lysobacteraceae</taxon>
        <taxon>Lysobacter</taxon>
    </lineage>
</organism>
<dbReference type="PATRIC" id="fig|84531.8.peg.3126"/>
<dbReference type="AlphaFoldDB" id="A0A0S2FCS9"/>
<sequence>MARNKTLFLYNDTRADQEWTVYSEGIINQSYTVGQARKSFTITLSANAVIKFGVDDAVYLDAIYDYQSDSWTSRTATPNDMQFSASQSAVNVTCSYVP</sequence>
<evidence type="ECO:0000313" key="2">
    <source>
        <dbReference type="Proteomes" id="UP000060787"/>
    </source>
</evidence>
<protein>
    <submittedName>
        <fullName evidence="1">Uncharacterized protein</fullName>
    </submittedName>
</protein>
<keyword evidence="2" id="KW-1185">Reference proteome</keyword>
<reference evidence="1 2" key="1">
    <citation type="journal article" date="2015" name="BMC Genomics">
        <title>Comparative genomics and metabolic profiling of the genus Lysobacter.</title>
        <authorList>
            <person name="de Bruijn I."/>
            <person name="Cheng X."/>
            <person name="de Jager V."/>
            <person name="Exposito R.G."/>
            <person name="Watrous J."/>
            <person name="Patel N."/>
            <person name="Postma J."/>
            <person name="Dorrestein P.C."/>
            <person name="Kobayashi D."/>
            <person name="Raaijmakers J.M."/>
        </authorList>
    </citation>
    <scope>NUCLEOTIDE SEQUENCE [LARGE SCALE GENOMIC DNA]</scope>
    <source>
        <strain evidence="1 2">76</strain>
    </source>
</reference>
<evidence type="ECO:0000313" key="1">
    <source>
        <dbReference type="EMBL" id="ALN81245.1"/>
    </source>
</evidence>
<name>A0A0S2FCS9_LYSAN</name>
<dbReference type="EMBL" id="CP011129">
    <property type="protein sequence ID" value="ALN81245.1"/>
    <property type="molecule type" value="Genomic_DNA"/>
</dbReference>
<dbReference type="KEGG" id="lab:LA76x_3117"/>
<dbReference type="STRING" id="84531.LA76x_3117"/>
<gene>
    <name evidence="1" type="ORF">LA76x_3117</name>
</gene>